<dbReference type="PANTHER" id="PTHR48027">
    <property type="entry name" value="HETEROGENEOUS NUCLEAR RIBONUCLEOPROTEIN 87F-RELATED"/>
    <property type="match status" value="1"/>
</dbReference>
<dbReference type="InterPro" id="IPR000504">
    <property type="entry name" value="RRM_dom"/>
</dbReference>
<proteinExistence type="predicted"/>
<keyword evidence="1 2" id="KW-0694">RNA-binding</keyword>
<dbReference type="FunFam" id="3.30.70.330:FF:000491">
    <property type="entry name" value="protein alan shepard isoform X6"/>
    <property type="match status" value="1"/>
</dbReference>
<dbReference type="EMBL" id="AXCN02000417">
    <property type="status" value="NOT_ANNOTATED_CDS"/>
    <property type="molecule type" value="Genomic_DNA"/>
</dbReference>
<dbReference type="AlphaFoldDB" id="A0A182Q4J4"/>
<name>A0A182Q4J4_9DIPT</name>
<feature type="compositionally biased region" description="Low complexity" evidence="3">
    <location>
        <begin position="38"/>
        <end position="77"/>
    </location>
</feature>
<feature type="region of interest" description="Disordered" evidence="3">
    <location>
        <begin position="34"/>
        <end position="81"/>
    </location>
</feature>
<dbReference type="STRING" id="69004.A0A182Q4J4"/>
<dbReference type="GO" id="GO:0003723">
    <property type="term" value="F:RNA binding"/>
    <property type="evidence" value="ECO:0007669"/>
    <property type="project" value="UniProtKB-UniRule"/>
</dbReference>
<evidence type="ECO:0000259" key="4">
    <source>
        <dbReference type="PROSITE" id="PS50102"/>
    </source>
</evidence>
<feature type="domain" description="RRM" evidence="4">
    <location>
        <begin position="86"/>
        <end position="159"/>
    </location>
</feature>
<dbReference type="InterPro" id="IPR052462">
    <property type="entry name" value="SLIRP/GR-RBP-like"/>
</dbReference>
<keyword evidence="6" id="KW-1185">Reference proteome</keyword>
<evidence type="ECO:0000313" key="6">
    <source>
        <dbReference type="Proteomes" id="UP000075886"/>
    </source>
</evidence>
<accession>A0A182Q4J4</accession>
<dbReference type="InterPro" id="IPR035979">
    <property type="entry name" value="RBD_domain_sf"/>
</dbReference>
<reference evidence="5" key="2">
    <citation type="submission" date="2020-05" db="UniProtKB">
        <authorList>
            <consortium name="EnsemblMetazoa"/>
        </authorList>
    </citation>
    <scope>IDENTIFICATION</scope>
    <source>
        <strain evidence="5">FAR1</strain>
    </source>
</reference>
<dbReference type="SUPFAM" id="SSF54928">
    <property type="entry name" value="RNA-binding domain, RBD"/>
    <property type="match status" value="1"/>
</dbReference>
<dbReference type="Pfam" id="PF00076">
    <property type="entry name" value="RRM_1"/>
    <property type="match status" value="1"/>
</dbReference>
<sequence length="196" mass="21132">MELRWTGKEVLWGGMDMMLRRFVCNLGQYGQRVPTAASPSNTNSSSSSNTGSQSGTLSTSLSNTTNTNNTMGPSNTPQQTEQLSKTNLYIRGLQQGTTDKDLVNMCAQYGNIISTKAILDKTTNKCKGYGFVDFESPSCAEGAVKGLQAKGIQAQMAKVGIWVLHRPAIVRLFCMQVILTPLPAPPPPSSHLLLSC</sequence>
<dbReference type="VEuPathDB" id="VectorBase:AFAF002935"/>
<evidence type="ECO:0000256" key="2">
    <source>
        <dbReference type="PROSITE-ProRule" id="PRU00176"/>
    </source>
</evidence>
<dbReference type="EnsemblMetazoa" id="AFAF002935-RA">
    <property type="protein sequence ID" value="AFAF002935-PA"/>
    <property type="gene ID" value="AFAF002935"/>
</dbReference>
<dbReference type="Gene3D" id="3.30.70.330">
    <property type="match status" value="1"/>
</dbReference>
<dbReference type="InterPro" id="IPR012677">
    <property type="entry name" value="Nucleotide-bd_a/b_plait_sf"/>
</dbReference>
<protein>
    <recommendedName>
        <fullName evidence="4">RRM domain-containing protein</fullName>
    </recommendedName>
</protein>
<reference evidence="6" key="1">
    <citation type="submission" date="2014-01" db="EMBL/GenBank/DDBJ databases">
        <title>The Genome Sequence of Anopheles farauti FAR1 (V2).</title>
        <authorList>
            <consortium name="The Broad Institute Genomics Platform"/>
            <person name="Neafsey D.E."/>
            <person name="Besansky N."/>
            <person name="Howell P."/>
            <person name="Walton C."/>
            <person name="Young S.K."/>
            <person name="Zeng Q."/>
            <person name="Gargeya S."/>
            <person name="Fitzgerald M."/>
            <person name="Haas B."/>
            <person name="Abouelleil A."/>
            <person name="Allen A.W."/>
            <person name="Alvarado L."/>
            <person name="Arachchi H.M."/>
            <person name="Berlin A.M."/>
            <person name="Chapman S.B."/>
            <person name="Gainer-Dewar J."/>
            <person name="Goldberg J."/>
            <person name="Griggs A."/>
            <person name="Gujja S."/>
            <person name="Hansen M."/>
            <person name="Howarth C."/>
            <person name="Imamovic A."/>
            <person name="Ireland A."/>
            <person name="Larimer J."/>
            <person name="McCowan C."/>
            <person name="Murphy C."/>
            <person name="Pearson M."/>
            <person name="Poon T.W."/>
            <person name="Priest M."/>
            <person name="Roberts A."/>
            <person name="Saif S."/>
            <person name="Shea T."/>
            <person name="Sisk P."/>
            <person name="Sykes S."/>
            <person name="Wortman J."/>
            <person name="Nusbaum C."/>
            <person name="Birren B."/>
        </authorList>
    </citation>
    <scope>NUCLEOTIDE SEQUENCE [LARGE SCALE GENOMIC DNA]</scope>
    <source>
        <strain evidence="6">FAR1</strain>
    </source>
</reference>
<evidence type="ECO:0000313" key="5">
    <source>
        <dbReference type="EnsemblMetazoa" id="AFAF002935-PA"/>
    </source>
</evidence>
<dbReference type="PROSITE" id="PS50102">
    <property type="entry name" value="RRM"/>
    <property type="match status" value="1"/>
</dbReference>
<dbReference type="SMART" id="SM00360">
    <property type="entry name" value="RRM"/>
    <property type="match status" value="1"/>
</dbReference>
<organism evidence="5 6">
    <name type="scientific">Anopheles farauti</name>
    <dbReference type="NCBI Taxonomy" id="69004"/>
    <lineage>
        <taxon>Eukaryota</taxon>
        <taxon>Metazoa</taxon>
        <taxon>Ecdysozoa</taxon>
        <taxon>Arthropoda</taxon>
        <taxon>Hexapoda</taxon>
        <taxon>Insecta</taxon>
        <taxon>Pterygota</taxon>
        <taxon>Neoptera</taxon>
        <taxon>Endopterygota</taxon>
        <taxon>Diptera</taxon>
        <taxon>Nematocera</taxon>
        <taxon>Culicoidea</taxon>
        <taxon>Culicidae</taxon>
        <taxon>Anophelinae</taxon>
        <taxon>Anopheles</taxon>
    </lineage>
</organism>
<dbReference type="Proteomes" id="UP000075886">
    <property type="component" value="Unassembled WGS sequence"/>
</dbReference>
<evidence type="ECO:0000256" key="3">
    <source>
        <dbReference type="SAM" id="MobiDB-lite"/>
    </source>
</evidence>
<evidence type="ECO:0000256" key="1">
    <source>
        <dbReference type="ARBA" id="ARBA00022884"/>
    </source>
</evidence>